<dbReference type="PANTHER" id="PTHR39087:SF2">
    <property type="entry name" value="UPF0104 MEMBRANE PROTEIN MJ1595"/>
    <property type="match status" value="1"/>
</dbReference>
<dbReference type="InterPro" id="IPR022791">
    <property type="entry name" value="L-PG_synthase/AglD"/>
</dbReference>
<dbReference type="OrthoDB" id="9799911at2"/>
<evidence type="ECO:0000313" key="8">
    <source>
        <dbReference type="Proteomes" id="UP000017813"/>
    </source>
</evidence>
<keyword evidence="2" id="KW-1003">Cell membrane</keyword>
<evidence type="ECO:0000256" key="1">
    <source>
        <dbReference type="ARBA" id="ARBA00004651"/>
    </source>
</evidence>
<feature type="transmembrane region" description="Helical" evidence="6">
    <location>
        <begin position="40"/>
        <end position="62"/>
    </location>
</feature>
<feature type="transmembrane region" description="Helical" evidence="6">
    <location>
        <begin position="12"/>
        <end position="34"/>
    </location>
</feature>
<dbReference type="KEGG" id="smur:BWP33_02850"/>
<name>V9HL38_9NEIS</name>
<comment type="caution">
    <text evidence="7">The sequence shown here is derived from an EMBL/GenBank/DDBJ whole genome shotgun (WGS) entry which is preliminary data.</text>
</comment>
<proteinExistence type="predicted"/>
<protein>
    <recommendedName>
        <fullName evidence="9">TIGR00374 family protein</fullName>
    </recommendedName>
</protein>
<reference evidence="7 8" key="2">
    <citation type="submission" date="2011-10" db="EMBL/GenBank/DDBJ databases">
        <title>The Genome Sequence of Simonsiella muelleri ATCC 29453.</title>
        <authorList>
            <consortium name="The Broad Institute Genome Sequencing Platform"/>
            <consortium name="The Broad Institute Genome Sequencing Center for Infectious Disease"/>
            <person name="Earl A."/>
            <person name="Ward D."/>
            <person name="Feldgarden M."/>
            <person name="Gevers D."/>
            <person name="Izard J."/>
            <person name="Baranova O.V."/>
            <person name="Blanton J.M."/>
            <person name="Tanner A.C."/>
            <person name="Dewhirst F."/>
            <person name="Young S.K."/>
            <person name="Zeng Q."/>
            <person name="Gargeya S."/>
            <person name="Fitzgerald M."/>
            <person name="Haas B."/>
            <person name="Abouelleil A."/>
            <person name="Alvarado L."/>
            <person name="Arachchi H.M."/>
            <person name="Berlin A."/>
            <person name="Brown A."/>
            <person name="Chapman S.B."/>
            <person name="Chen Z."/>
            <person name="Dunbar C."/>
            <person name="Freedman E."/>
            <person name="Gearin G."/>
            <person name="Goldberg J."/>
            <person name="Griggs A."/>
            <person name="Gujja S."/>
            <person name="Heiman D."/>
            <person name="Howarth C."/>
            <person name="Larson L."/>
            <person name="Lui A."/>
            <person name="MacDonald P.J.P."/>
            <person name="Montmayeur A."/>
            <person name="Murphy C."/>
            <person name="Neiman D."/>
            <person name="Pearson M."/>
            <person name="Priest M."/>
            <person name="Roberts A."/>
            <person name="Saif S."/>
            <person name="Shea T."/>
            <person name="Shenoy N."/>
            <person name="Sisk P."/>
            <person name="Stolte C."/>
            <person name="Sykes S."/>
            <person name="Wortman J."/>
            <person name="Nusbaum C."/>
            <person name="Birren B."/>
        </authorList>
    </citation>
    <scope>NUCLEOTIDE SEQUENCE [LARGE SCALE GENOMIC DNA]</scope>
    <source>
        <strain evidence="7 8">ATCC 29453</strain>
    </source>
</reference>
<evidence type="ECO:0000256" key="6">
    <source>
        <dbReference type="SAM" id="Phobius"/>
    </source>
</evidence>
<gene>
    <name evidence="7" type="ORF">HMPREF9021_02023</name>
</gene>
<evidence type="ECO:0000256" key="4">
    <source>
        <dbReference type="ARBA" id="ARBA00022989"/>
    </source>
</evidence>
<evidence type="ECO:0000256" key="5">
    <source>
        <dbReference type="ARBA" id="ARBA00023136"/>
    </source>
</evidence>
<feature type="transmembrane region" description="Helical" evidence="6">
    <location>
        <begin position="242"/>
        <end position="263"/>
    </location>
</feature>
<dbReference type="Proteomes" id="UP000017813">
    <property type="component" value="Unassembled WGS sequence"/>
</dbReference>
<dbReference type="EMBL" id="ADCY02000054">
    <property type="protein sequence ID" value="EFG30118.2"/>
    <property type="molecule type" value="Genomic_DNA"/>
</dbReference>
<dbReference type="eggNOG" id="COG0392">
    <property type="taxonomic scope" value="Bacteria"/>
</dbReference>
<dbReference type="PANTHER" id="PTHR39087">
    <property type="entry name" value="UPF0104 MEMBRANE PROTEIN MJ1595"/>
    <property type="match status" value="1"/>
</dbReference>
<reference evidence="7 8" key="1">
    <citation type="submission" date="2010-03" db="EMBL/GenBank/DDBJ databases">
        <authorList>
            <consortium name="The Broad Institute Genome Sequencing Platform"/>
            <person name="Ward D."/>
            <person name="Earl A."/>
            <person name="Feldgarden M."/>
            <person name="Gevers D."/>
            <person name="Young S."/>
            <person name="Zeng Q."/>
            <person name="Koehrsen M."/>
            <person name="Alvarado L."/>
            <person name="Berlin A.M."/>
            <person name="Borenstein D."/>
            <person name="Chapman S.B."/>
            <person name="Chen Z."/>
            <person name="Engels R."/>
            <person name="Freedman E."/>
            <person name="Gellesch M."/>
            <person name="Goldberg J."/>
            <person name="Griggs A."/>
            <person name="Gujja S."/>
            <person name="Heilman E.R."/>
            <person name="Heiman D.I."/>
            <person name="Hepburn T.A."/>
            <person name="Howarth C."/>
            <person name="Jen D."/>
            <person name="Larson L."/>
            <person name="Mehta T."/>
            <person name="Park D."/>
            <person name="Pearson M."/>
            <person name="Richards J."/>
            <person name="Roberts A."/>
            <person name="Saif S."/>
            <person name="Shea T.D."/>
            <person name="Shenoy N."/>
            <person name="Sisk P."/>
            <person name="Stolte C."/>
            <person name="Sykes S.N."/>
            <person name="Walk T."/>
            <person name="White J."/>
            <person name="Yandava C."/>
            <person name="Izard J."/>
            <person name="Baranova O.V."/>
            <person name="Blanton J.M."/>
            <person name="Tanner A.C."/>
            <person name="Dewhirst F."/>
            <person name="Haas B."/>
            <person name="Nusbaum C."/>
            <person name="Birren B."/>
        </authorList>
    </citation>
    <scope>NUCLEOTIDE SEQUENCE [LARGE SCALE GENOMIC DNA]</scope>
    <source>
        <strain evidence="7 8">ATCC 29453</strain>
    </source>
</reference>
<keyword evidence="3 6" id="KW-0812">Transmembrane</keyword>
<dbReference type="GO" id="GO:0005886">
    <property type="term" value="C:plasma membrane"/>
    <property type="evidence" value="ECO:0007669"/>
    <property type="project" value="UniProtKB-SubCell"/>
</dbReference>
<keyword evidence="4 6" id="KW-1133">Transmembrane helix</keyword>
<feature type="transmembrane region" description="Helical" evidence="6">
    <location>
        <begin position="283"/>
        <end position="308"/>
    </location>
</feature>
<evidence type="ECO:0008006" key="9">
    <source>
        <dbReference type="Google" id="ProtNLM"/>
    </source>
</evidence>
<dbReference type="Pfam" id="PF03706">
    <property type="entry name" value="LPG_synthase_TM"/>
    <property type="match status" value="1"/>
</dbReference>
<feature type="transmembrane region" description="Helical" evidence="6">
    <location>
        <begin position="152"/>
        <end position="171"/>
    </location>
</feature>
<dbReference type="STRING" id="641147.HMPREF9021_02023"/>
<comment type="subcellular location">
    <subcellularLocation>
        <location evidence="1">Cell membrane</location>
        <topology evidence="1">Multi-pass membrane protein</topology>
    </subcellularLocation>
</comment>
<sequence>MKKNQGLKWQWHAMFISIVITVVIYVALSLYAGWHDISKILMQIGWWGLMIALILSLLNYFLRFIRWQYYLYYLGYSIAYGVSWRIYLSGFALTTTPGKAGEMVRSIFLTQKGIPASVSVAAFISERLSDLIAIVLISCIGLLAYPSMRIPILISIILILICWAGLMYPPITQLLCQIAQRQTNVFGKLLEKIIGILTQIKKCHNIKILSLTTILSVVAWSMEAWAFYWLLHWCDVNVNYQFAFFVYAVSMLVGALSFLPGGLGGAEATMISLLVYHGVDTHTALAITLFIRLTTLWFAVVLGSIAFVRQSRDKI</sequence>
<evidence type="ECO:0000256" key="2">
    <source>
        <dbReference type="ARBA" id="ARBA00022475"/>
    </source>
</evidence>
<dbReference type="NCBIfam" id="TIGR00374">
    <property type="entry name" value="flippase-like domain"/>
    <property type="match status" value="1"/>
</dbReference>
<feature type="transmembrane region" description="Helical" evidence="6">
    <location>
        <begin position="208"/>
        <end position="230"/>
    </location>
</feature>
<keyword evidence="5 6" id="KW-0472">Membrane</keyword>
<organism evidence="7 8">
    <name type="scientific">Simonsiella muelleri ATCC 29453</name>
    <dbReference type="NCBI Taxonomy" id="641147"/>
    <lineage>
        <taxon>Bacteria</taxon>
        <taxon>Pseudomonadati</taxon>
        <taxon>Pseudomonadota</taxon>
        <taxon>Betaproteobacteria</taxon>
        <taxon>Neisseriales</taxon>
        <taxon>Neisseriaceae</taxon>
        <taxon>Simonsiella</taxon>
    </lineage>
</organism>
<keyword evidence="8" id="KW-1185">Reference proteome</keyword>
<feature type="transmembrane region" description="Helical" evidence="6">
    <location>
        <begin position="69"/>
        <end position="87"/>
    </location>
</feature>
<evidence type="ECO:0000313" key="7">
    <source>
        <dbReference type="EMBL" id="EFG30118.2"/>
    </source>
</evidence>
<evidence type="ECO:0000256" key="3">
    <source>
        <dbReference type="ARBA" id="ARBA00022692"/>
    </source>
</evidence>
<dbReference type="HOGENOM" id="CLU_075280_0_0_4"/>
<dbReference type="AlphaFoldDB" id="V9HL38"/>
<dbReference type="RefSeq" id="WP_002642853.1">
    <property type="nucleotide sequence ID" value="NZ_CP019448.1"/>
</dbReference>
<feature type="transmembrane region" description="Helical" evidence="6">
    <location>
        <begin position="128"/>
        <end position="145"/>
    </location>
</feature>
<accession>V9HL38</accession>